<evidence type="ECO:0000259" key="6">
    <source>
        <dbReference type="PROSITE" id="PS50887"/>
    </source>
</evidence>
<dbReference type="InterPro" id="IPR043128">
    <property type="entry name" value="Rev_trsase/Diguanyl_cyclase"/>
</dbReference>
<dbReference type="InParanoid" id="D6Z6N6"/>
<dbReference type="EMBL" id="CP001940">
    <property type="protein sequence ID" value="ADH84995.1"/>
    <property type="molecule type" value="Genomic_DNA"/>
</dbReference>
<dbReference type="InterPro" id="IPR052155">
    <property type="entry name" value="Biofilm_reg_signaling"/>
</dbReference>
<dbReference type="PROSITE" id="PS50112">
    <property type="entry name" value="PAS"/>
    <property type="match status" value="1"/>
</dbReference>
<dbReference type="CDD" id="cd01948">
    <property type="entry name" value="EAL"/>
    <property type="match status" value="1"/>
</dbReference>
<dbReference type="SUPFAM" id="SSF52172">
    <property type="entry name" value="CheY-like"/>
    <property type="match status" value="3"/>
</dbReference>
<accession>D6Z6N6</accession>
<dbReference type="PANTHER" id="PTHR44757:SF2">
    <property type="entry name" value="BIOFILM ARCHITECTURE MAINTENANCE PROTEIN MBAA"/>
    <property type="match status" value="1"/>
</dbReference>
<feature type="domain" description="GGDEF" evidence="6">
    <location>
        <begin position="444"/>
        <end position="578"/>
    </location>
</feature>
<dbReference type="Gene3D" id="3.30.450.20">
    <property type="entry name" value="PAS domain"/>
    <property type="match status" value="1"/>
</dbReference>
<feature type="domain" description="PAS" evidence="3">
    <location>
        <begin position="287"/>
        <end position="333"/>
    </location>
</feature>
<dbReference type="InterPro" id="IPR011006">
    <property type="entry name" value="CheY-like_superfamily"/>
</dbReference>
<feature type="modified residue" description="4-aspartylphosphate" evidence="1">
    <location>
        <position position="202"/>
    </location>
</feature>
<dbReference type="SMART" id="SM00052">
    <property type="entry name" value="EAL"/>
    <property type="match status" value="1"/>
</dbReference>
<evidence type="ECO:0000313" key="8">
    <source>
        <dbReference type="Proteomes" id="UP000001508"/>
    </source>
</evidence>
<feature type="modified residue" description="4-aspartylphosphate" evidence="1">
    <location>
        <position position="66"/>
    </location>
</feature>
<dbReference type="CDD" id="cd01949">
    <property type="entry name" value="GGDEF"/>
    <property type="match status" value="1"/>
</dbReference>
<dbReference type="Pfam" id="PF13426">
    <property type="entry name" value="PAS_9"/>
    <property type="match status" value="1"/>
</dbReference>
<dbReference type="SMART" id="SM00086">
    <property type="entry name" value="PAC"/>
    <property type="match status" value="1"/>
</dbReference>
<dbReference type="Gene3D" id="3.30.70.270">
    <property type="match status" value="1"/>
</dbReference>
<dbReference type="FunFam" id="3.20.20.450:FF:000001">
    <property type="entry name" value="Cyclic di-GMP phosphodiesterase yahA"/>
    <property type="match status" value="1"/>
</dbReference>
<evidence type="ECO:0000259" key="3">
    <source>
        <dbReference type="PROSITE" id="PS50112"/>
    </source>
</evidence>
<gene>
    <name evidence="7" type="ordered locus">DaAHT2_0284</name>
</gene>
<dbReference type="Pfam" id="PF00072">
    <property type="entry name" value="Response_reg"/>
    <property type="match status" value="3"/>
</dbReference>
<protein>
    <submittedName>
        <fullName evidence="7">Response regulator receiver modulated diguanylate cyclase/phosphodiesterase with PAS/PAC sensor(S)</fullName>
    </submittedName>
</protein>
<dbReference type="SUPFAM" id="SSF55785">
    <property type="entry name" value="PYP-like sensor domain (PAS domain)"/>
    <property type="match status" value="1"/>
</dbReference>
<dbReference type="KEGG" id="dak:DaAHT2_0284"/>
<keyword evidence="1" id="KW-0597">Phosphoprotein</keyword>
<dbReference type="InterPro" id="IPR000700">
    <property type="entry name" value="PAS-assoc_C"/>
</dbReference>
<dbReference type="InterPro" id="IPR001789">
    <property type="entry name" value="Sig_transdc_resp-reg_receiver"/>
</dbReference>
<dbReference type="SUPFAM" id="SSF55073">
    <property type="entry name" value="Nucleotide cyclase"/>
    <property type="match status" value="1"/>
</dbReference>
<dbReference type="HOGENOM" id="CLU_000445_70_50_7"/>
<dbReference type="SMART" id="SM00267">
    <property type="entry name" value="GGDEF"/>
    <property type="match status" value="1"/>
</dbReference>
<dbReference type="InterPro" id="IPR029787">
    <property type="entry name" value="Nucleotide_cyclase"/>
</dbReference>
<dbReference type="NCBIfam" id="TIGR00229">
    <property type="entry name" value="sensory_box"/>
    <property type="match status" value="1"/>
</dbReference>
<feature type="domain" description="Response regulatory" evidence="2">
    <location>
        <begin position="853"/>
        <end position="968"/>
    </location>
</feature>
<dbReference type="PROSITE" id="PS50110">
    <property type="entry name" value="RESPONSE_REGULATORY"/>
    <property type="match status" value="3"/>
</dbReference>
<feature type="domain" description="Response regulatory" evidence="2">
    <location>
        <begin position="13"/>
        <end position="131"/>
    </location>
</feature>
<dbReference type="PROSITE" id="PS50887">
    <property type="entry name" value="GGDEF"/>
    <property type="match status" value="1"/>
</dbReference>
<dbReference type="SMART" id="SM00448">
    <property type="entry name" value="REC"/>
    <property type="match status" value="3"/>
</dbReference>
<reference evidence="8" key="1">
    <citation type="submission" date="2010-02" db="EMBL/GenBank/DDBJ databases">
        <title>Complete sequence of Desulfurivibrio alkaliphilus AHT2.</title>
        <authorList>
            <consortium name="US DOE Joint Genome Institute"/>
            <person name="Pitluck S."/>
            <person name="Chertkov O."/>
            <person name="Detter J.C."/>
            <person name="Han C."/>
            <person name="Tapia R."/>
            <person name="Larimer F."/>
            <person name="Land M."/>
            <person name="Hauser L."/>
            <person name="Kyrpides N."/>
            <person name="Mikhailova N."/>
            <person name="Sorokin D.Y."/>
            <person name="Muyzer G."/>
            <person name="Woyke T."/>
        </authorList>
    </citation>
    <scope>NUCLEOTIDE SEQUENCE [LARGE SCALE GENOMIC DNA]</scope>
    <source>
        <strain evidence="8">DSM 19089 / UNIQEM U267 / AHT2</strain>
    </source>
</reference>
<organism evidence="7 8">
    <name type="scientific">Desulfurivibrio alkaliphilus (strain DSM 19089 / UNIQEM U267 / AHT2)</name>
    <dbReference type="NCBI Taxonomy" id="589865"/>
    <lineage>
        <taxon>Bacteria</taxon>
        <taxon>Pseudomonadati</taxon>
        <taxon>Thermodesulfobacteriota</taxon>
        <taxon>Desulfobulbia</taxon>
        <taxon>Desulfobulbales</taxon>
        <taxon>Desulfobulbaceae</taxon>
        <taxon>Desulfurivibrio</taxon>
    </lineage>
</organism>
<dbReference type="OrthoDB" id="9759431at2"/>
<dbReference type="InterPro" id="IPR000160">
    <property type="entry name" value="GGDEF_dom"/>
</dbReference>
<evidence type="ECO:0000259" key="5">
    <source>
        <dbReference type="PROSITE" id="PS50883"/>
    </source>
</evidence>
<keyword evidence="8" id="KW-1185">Reference proteome</keyword>
<evidence type="ECO:0000313" key="7">
    <source>
        <dbReference type="EMBL" id="ADH84995.1"/>
    </source>
</evidence>
<feature type="domain" description="EAL" evidence="5">
    <location>
        <begin position="587"/>
        <end position="841"/>
    </location>
</feature>
<evidence type="ECO:0000259" key="2">
    <source>
        <dbReference type="PROSITE" id="PS50110"/>
    </source>
</evidence>
<dbReference type="PROSITE" id="PS50883">
    <property type="entry name" value="EAL"/>
    <property type="match status" value="1"/>
</dbReference>
<dbReference type="PANTHER" id="PTHR44757">
    <property type="entry name" value="DIGUANYLATE CYCLASE DGCP"/>
    <property type="match status" value="1"/>
</dbReference>
<dbReference type="InterPro" id="IPR035965">
    <property type="entry name" value="PAS-like_dom_sf"/>
</dbReference>
<feature type="domain" description="Response regulatory" evidence="2">
    <location>
        <begin position="147"/>
        <end position="268"/>
    </location>
</feature>
<feature type="domain" description="PAC" evidence="4">
    <location>
        <begin position="360"/>
        <end position="412"/>
    </location>
</feature>
<dbReference type="eggNOG" id="COG5001">
    <property type="taxonomic scope" value="Bacteria"/>
</dbReference>
<dbReference type="InterPro" id="IPR001633">
    <property type="entry name" value="EAL_dom"/>
</dbReference>
<sequence>MKGEAAGEATGKRILYLEDNPMDVDLTRRTLARLQPDCRLQVAGTVAEALELLAPAEPPYDVVLLDLRLPDGSGLEVLSAIRARKLPLAVVVLTGSGSRDAAIAALQAGADNYLVKQDDYLERLPSTLEFALEHFRQQGSGWSRALRVLYAEHKTADAELVQEHLAEHAPHVSLERFSDGAALLARLSGQQGVVAGDVLLLDFDLPDIDALEVVKRLREEIRLDVPVVLIGNQGSEHEVAEAMGLGVADYLIKQSGYLYGLPNTLEQVARLAQLQREQAALRASEQRHRLLAAALDASRDGMVITDLKGKIVAINPAFTTITGYCQDEALGKNPRILQSGRHDRAFYQAMWASLKKNGHWQGEVWNRRKNGEIYPELLSISTVYDDGGQPAYYVGVKTDLTSLRRSEEQLQYLAHHDPLTGLPNRLLLEARLEHGLERARREGGKLAVMVINLDRFRTINDSLGYAAGDRLLEEISQRLRDCVRAEDTLARLAGDEFALVLEMIHDYREAEIMGRRLQQALDEPFTLPDEYEAFMHLSIGISVYPQDGDTVDILLRGADIAVGLAKEGGGGQVFYTSADLNSQARRTLELEGALRRAQEQGEFLLYYQPKVDLHSGRVVGVEALLRWRRPGHGLVSPGEFIPVAERSGLIADLGTWVIHEACRQIQAWREAGLGEVRVAVNVSARQFNHGDLKEILAGALKTHDVKGELLTLELTESMLMLNPEEAITRMATLKELGVKLALDDFGTGFSSFSSLSRFPIDQLKIDRSFVAGLAVEADASTIAVSIIAMAHRMGLKVVAEGVETEVQSGYLRQNGCEEMQGFLFSKPLPAEELAELLRQGRAMEVPEVADEQTLLIVDDEINVLKALQRLLLDEGYRVLTAPDAATGLELLARHRVQVIISDQRMPGMRGIEFLSRVKEIYPDTVRMVLSGYADLETVVEAVNEGALYKFLAKPWKDDLLLEHIREAFLYYQAVVRPRQ</sequence>
<dbReference type="PROSITE" id="PS50113">
    <property type="entry name" value="PAC"/>
    <property type="match status" value="1"/>
</dbReference>
<dbReference type="Pfam" id="PF00563">
    <property type="entry name" value="EAL"/>
    <property type="match status" value="1"/>
</dbReference>
<proteinExistence type="predicted"/>
<evidence type="ECO:0000259" key="4">
    <source>
        <dbReference type="PROSITE" id="PS50113"/>
    </source>
</evidence>
<dbReference type="SMART" id="SM00091">
    <property type="entry name" value="PAS"/>
    <property type="match status" value="1"/>
</dbReference>
<dbReference type="FunCoup" id="D6Z6N6">
    <property type="interactions" value="236"/>
</dbReference>
<dbReference type="GO" id="GO:0000160">
    <property type="term" value="P:phosphorelay signal transduction system"/>
    <property type="evidence" value="ECO:0007669"/>
    <property type="project" value="InterPro"/>
</dbReference>
<evidence type="ECO:0000256" key="1">
    <source>
        <dbReference type="PROSITE-ProRule" id="PRU00169"/>
    </source>
</evidence>
<dbReference type="NCBIfam" id="TIGR00254">
    <property type="entry name" value="GGDEF"/>
    <property type="match status" value="1"/>
</dbReference>
<dbReference type="InterPro" id="IPR000014">
    <property type="entry name" value="PAS"/>
</dbReference>
<dbReference type="CDD" id="cd00130">
    <property type="entry name" value="PAS"/>
    <property type="match status" value="1"/>
</dbReference>
<dbReference type="SUPFAM" id="SSF141868">
    <property type="entry name" value="EAL domain-like"/>
    <property type="match status" value="1"/>
</dbReference>
<dbReference type="CDD" id="cd17569">
    <property type="entry name" value="REC_HupR-like"/>
    <property type="match status" value="1"/>
</dbReference>
<feature type="modified residue" description="4-aspartylphosphate" evidence="1">
    <location>
        <position position="902"/>
    </location>
</feature>
<dbReference type="InterPro" id="IPR035919">
    <property type="entry name" value="EAL_sf"/>
</dbReference>
<dbReference type="STRING" id="589865.DaAHT2_0284"/>
<dbReference type="Pfam" id="PF00990">
    <property type="entry name" value="GGDEF"/>
    <property type="match status" value="1"/>
</dbReference>
<dbReference type="Gene3D" id="3.20.20.450">
    <property type="entry name" value="EAL domain"/>
    <property type="match status" value="1"/>
</dbReference>
<name>D6Z6N6_DESAT</name>
<dbReference type="Proteomes" id="UP000001508">
    <property type="component" value="Chromosome"/>
</dbReference>
<dbReference type="Gene3D" id="3.40.50.2300">
    <property type="match status" value="3"/>
</dbReference>
<dbReference type="AlphaFoldDB" id="D6Z6N6"/>
<dbReference type="InterPro" id="IPR001610">
    <property type="entry name" value="PAC"/>
</dbReference>